<accession>A0A9P8Y5Y6</accession>
<protein>
    <submittedName>
        <fullName evidence="1">Uncharacterized protein</fullName>
    </submittedName>
</protein>
<reference evidence="1" key="1">
    <citation type="journal article" date="2021" name="Nat. Commun.">
        <title>Genetic determinants of endophytism in the Arabidopsis root mycobiome.</title>
        <authorList>
            <person name="Mesny F."/>
            <person name="Miyauchi S."/>
            <person name="Thiergart T."/>
            <person name="Pickel B."/>
            <person name="Atanasova L."/>
            <person name="Karlsson M."/>
            <person name="Huettel B."/>
            <person name="Barry K.W."/>
            <person name="Haridas S."/>
            <person name="Chen C."/>
            <person name="Bauer D."/>
            <person name="Andreopoulos W."/>
            <person name="Pangilinan J."/>
            <person name="LaButti K."/>
            <person name="Riley R."/>
            <person name="Lipzen A."/>
            <person name="Clum A."/>
            <person name="Drula E."/>
            <person name="Henrissat B."/>
            <person name="Kohler A."/>
            <person name="Grigoriev I.V."/>
            <person name="Martin F.M."/>
            <person name="Hacquard S."/>
        </authorList>
    </citation>
    <scope>NUCLEOTIDE SEQUENCE</scope>
    <source>
        <strain evidence="1">MPI-CAGE-CH-0230</strain>
    </source>
</reference>
<dbReference type="Proteomes" id="UP000756346">
    <property type="component" value="Unassembled WGS sequence"/>
</dbReference>
<dbReference type="AlphaFoldDB" id="A0A9P8Y5Y6"/>
<evidence type="ECO:0000313" key="2">
    <source>
        <dbReference type="Proteomes" id="UP000756346"/>
    </source>
</evidence>
<dbReference type="GeneID" id="70188202"/>
<dbReference type="OrthoDB" id="5361133at2759"/>
<organism evidence="1 2">
    <name type="scientific">Microdochium trichocladiopsis</name>
    <dbReference type="NCBI Taxonomy" id="1682393"/>
    <lineage>
        <taxon>Eukaryota</taxon>
        <taxon>Fungi</taxon>
        <taxon>Dikarya</taxon>
        <taxon>Ascomycota</taxon>
        <taxon>Pezizomycotina</taxon>
        <taxon>Sordariomycetes</taxon>
        <taxon>Xylariomycetidae</taxon>
        <taxon>Xylariales</taxon>
        <taxon>Microdochiaceae</taxon>
        <taxon>Microdochium</taxon>
    </lineage>
</organism>
<sequence length="171" mass="19678">MFVISPMSNIGSLEKRDIFLQHISDIADTTIATELDVLAYAWFCSADDNTAVPRQWVRGFEVYKTLESSTVQHRSSDAYKRFRAAVGSESLLDRPSDLRYMRPLDIGFLTRPGVATIYQGQKHYETAVQSFWALEFVEEANDPTVLLFQRYESKEEYESALKESAVLQQYR</sequence>
<comment type="caution">
    <text evidence="1">The sequence shown here is derived from an EMBL/GenBank/DDBJ whole genome shotgun (WGS) entry which is preliminary data.</text>
</comment>
<evidence type="ECO:0000313" key="1">
    <source>
        <dbReference type="EMBL" id="KAH7030582.1"/>
    </source>
</evidence>
<dbReference type="EMBL" id="JAGTJQ010000005">
    <property type="protein sequence ID" value="KAH7030582.1"/>
    <property type="molecule type" value="Genomic_DNA"/>
</dbReference>
<keyword evidence="2" id="KW-1185">Reference proteome</keyword>
<dbReference type="Gene3D" id="3.30.70.100">
    <property type="match status" value="1"/>
</dbReference>
<gene>
    <name evidence="1" type="ORF">B0I36DRAFT_362419</name>
</gene>
<name>A0A9P8Y5Y6_9PEZI</name>
<dbReference type="RefSeq" id="XP_046012262.1">
    <property type="nucleotide sequence ID" value="XM_046158656.1"/>
</dbReference>
<proteinExistence type="predicted"/>